<reference evidence="1 2" key="1">
    <citation type="journal article" date="2019" name="G3 (Bethesda)">
        <title>Sequencing of a Wild Apple (Malus baccata) Genome Unravels the Differences Between Cultivated and Wild Apple Species Regarding Disease Resistance and Cold Tolerance.</title>
        <authorList>
            <person name="Chen X."/>
        </authorList>
    </citation>
    <scope>NUCLEOTIDE SEQUENCE [LARGE SCALE GENOMIC DNA]</scope>
    <source>
        <strain evidence="2">cv. Shandingzi</strain>
        <tissue evidence="1">Leaves</tissue>
    </source>
</reference>
<sequence>MRSSPKNSHRGNIDTISTNKLNRWCWSSKVKALDYLEVKATITLASSSKCDGMLRYFALSGRLYNEH</sequence>
<dbReference type="AlphaFoldDB" id="A0A540M050"/>
<name>A0A540M050_MALBA</name>
<gene>
    <name evidence="1" type="ORF">C1H46_022335</name>
</gene>
<keyword evidence="2" id="KW-1185">Reference proteome</keyword>
<comment type="caution">
    <text evidence="1">The sequence shown here is derived from an EMBL/GenBank/DDBJ whole genome shotgun (WGS) entry which is preliminary data.</text>
</comment>
<evidence type="ECO:0000313" key="1">
    <source>
        <dbReference type="EMBL" id="TQD92103.1"/>
    </source>
</evidence>
<protein>
    <submittedName>
        <fullName evidence="1">Uncharacterized protein</fullName>
    </submittedName>
</protein>
<organism evidence="1 2">
    <name type="scientific">Malus baccata</name>
    <name type="common">Siberian crab apple</name>
    <name type="synonym">Pyrus baccata</name>
    <dbReference type="NCBI Taxonomy" id="106549"/>
    <lineage>
        <taxon>Eukaryota</taxon>
        <taxon>Viridiplantae</taxon>
        <taxon>Streptophyta</taxon>
        <taxon>Embryophyta</taxon>
        <taxon>Tracheophyta</taxon>
        <taxon>Spermatophyta</taxon>
        <taxon>Magnoliopsida</taxon>
        <taxon>eudicotyledons</taxon>
        <taxon>Gunneridae</taxon>
        <taxon>Pentapetalae</taxon>
        <taxon>rosids</taxon>
        <taxon>fabids</taxon>
        <taxon>Rosales</taxon>
        <taxon>Rosaceae</taxon>
        <taxon>Amygdaloideae</taxon>
        <taxon>Maleae</taxon>
        <taxon>Malus</taxon>
    </lineage>
</organism>
<proteinExistence type="predicted"/>
<dbReference type="EMBL" id="VIEB01000401">
    <property type="protein sequence ID" value="TQD92103.1"/>
    <property type="molecule type" value="Genomic_DNA"/>
</dbReference>
<accession>A0A540M050</accession>
<dbReference type="Proteomes" id="UP000315295">
    <property type="component" value="Unassembled WGS sequence"/>
</dbReference>
<evidence type="ECO:0000313" key="2">
    <source>
        <dbReference type="Proteomes" id="UP000315295"/>
    </source>
</evidence>